<dbReference type="AlphaFoldDB" id="A0A150WSK7"/>
<evidence type="ECO:0008006" key="4">
    <source>
        <dbReference type="Google" id="ProtNLM"/>
    </source>
</evidence>
<keyword evidence="3" id="KW-1185">Reference proteome</keyword>
<evidence type="ECO:0000256" key="1">
    <source>
        <dbReference type="SAM" id="SignalP"/>
    </source>
</evidence>
<dbReference type="OrthoDB" id="6396554at2"/>
<name>A0A150WSK7_BDEBC</name>
<dbReference type="InterPro" id="IPR011990">
    <property type="entry name" value="TPR-like_helical_dom_sf"/>
</dbReference>
<dbReference type="Proteomes" id="UP000075320">
    <property type="component" value="Unassembled WGS sequence"/>
</dbReference>
<sequence length="530" mass="60726">MKKVISFLIIASFIVPVTSSAQRTRKRTVTTPAKKAATPYFQGSSREGAMKGQLSDALRMAQSGQYENAANALFSLGRRPELAAERPQIKYILGTMLVELKLYQTAAFQFVDVIRSKHPKYSKLAIEKLSVVADTLGDDTILNYAISRVDLNDFPAALKDMIHFRMGEIRMRNHEYAKASELFSRVHSGSSTYFQAQFNKGLAELEANQPGLAIGTYTRMIEARGRAPVTDTNKVAAQLGLARSYYQKQDWDQAIEVYSQIPRDTLMWHDAVFEQSWAMFRAARFRSALSNFQTLHSAYYEDFYMPEGLLLRAIVYLYICKYDEMEKVLSLFEKTYGPVRSKIGDFLKSTNEASAFYAEVEKAQMIKTTDRSANLRLPYIVLRNVLDEGDVKRAMNYIDRLAQERARVDSNRAFKASALGQYATKILANRSRNAKFAVGDMVKAHLQNMRVELRDLYEQAGFIRYEMINGRKESMKKKLAGRDLGETQIDDKIDREFYIQNGYEYYPFQGEFWLDEVGNYHYLGKQSCEQ</sequence>
<gene>
    <name evidence="2" type="ORF">AZI86_10305</name>
</gene>
<reference evidence="2 3" key="1">
    <citation type="submission" date="2016-03" db="EMBL/GenBank/DDBJ databases">
        <authorList>
            <person name="Ploux O."/>
        </authorList>
    </citation>
    <scope>NUCLEOTIDE SEQUENCE [LARGE SCALE GENOMIC DNA]</scope>
    <source>
        <strain evidence="2 3">R0</strain>
    </source>
</reference>
<feature type="chain" id="PRO_5007573695" description="Tetratricopeptide repeat protein" evidence="1">
    <location>
        <begin position="22"/>
        <end position="530"/>
    </location>
</feature>
<dbReference type="SUPFAM" id="SSF48452">
    <property type="entry name" value="TPR-like"/>
    <property type="match status" value="1"/>
</dbReference>
<protein>
    <recommendedName>
        <fullName evidence="4">Tetratricopeptide repeat protein</fullName>
    </recommendedName>
</protein>
<dbReference type="Pfam" id="PF13174">
    <property type="entry name" value="TPR_6"/>
    <property type="match status" value="1"/>
</dbReference>
<comment type="caution">
    <text evidence="2">The sequence shown here is derived from an EMBL/GenBank/DDBJ whole genome shotgun (WGS) entry which is preliminary data.</text>
</comment>
<evidence type="ECO:0000313" key="3">
    <source>
        <dbReference type="Proteomes" id="UP000075320"/>
    </source>
</evidence>
<dbReference type="Gene3D" id="1.25.40.10">
    <property type="entry name" value="Tetratricopeptide repeat domain"/>
    <property type="match status" value="1"/>
</dbReference>
<accession>A0A150WSK7</accession>
<dbReference type="InterPro" id="IPR019734">
    <property type="entry name" value="TPR_rpt"/>
</dbReference>
<keyword evidence="1" id="KW-0732">Signal</keyword>
<dbReference type="EMBL" id="LUKE01000001">
    <property type="protein sequence ID" value="KYG67376.1"/>
    <property type="molecule type" value="Genomic_DNA"/>
</dbReference>
<feature type="signal peptide" evidence="1">
    <location>
        <begin position="1"/>
        <end position="21"/>
    </location>
</feature>
<dbReference type="RefSeq" id="WP_061834950.1">
    <property type="nucleotide sequence ID" value="NZ_LUKE01000001.1"/>
</dbReference>
<evidence type="ECO:0000313" key="2">
    <source>
        <dbReference type="EMBL" id="KYG67376.1"/>
    </source>
</evidence>
<organism evidence="2 3">
    <name type="scientific">Bdellovibrio bacteriovorus</name>
    <dbReference type="NCBI Taxonomy" id="959"/>
    <lineage>
        <taxon>Bacteria</taxon>
        <taxon>Pseudomonadati</taxon>
        <taxon>Bdellovibrionota</taxon>
        <taxon>Bdellovibrionia</taxon>
        <taxon>Bdellovibrionales</taxon>
        <taxon>Pseudobdellovibrionaceae</taxon>
        <taxon>Bdellovibrio</taxon>
    </lineage>
</organism>
<proteinExistence type="predicted"/>